<reference evidence="1" key="1">
    <citation type="submission" date="2022-02" db="EMBL/GenBank/DDBJ databases">
        <title>Plant Genome Project.</title>
        <authorList>
            <person name="Zhang R.-G."/>
        </authorList>
    </citation>
    <scope>NUCLEOTIDE SEQUENCE</scope>
    <source>
        <strain evidence="1">AT1</strain>
    </source>
</reference>
<evidence type="ECO:0000313" key="2">
    <source>
        <dbReference type="Proteomes" id="UP001062846"/>
    </source>
</evidence>
<evidence type="ECO:0000313" key="1">
    <source>
        <dbReference type="EMBL" id="KAI8550764.1"/>
    </source>
</evidence>
<dbReference type="EMBL" id="CM046393">
    <property type="protein sequence ID" value="KAI8550764.1"/>
    <property type="molecule type" value="Genomic_DNA"/>
</dbReference>
<comment type="caution">
    <text evidence="1">The sequence shown here is derived from an EMBL/GenBank/DDBJ whole genome shotgun (WGS) entry which is preliminary data.</text>
</comment>
<sequence>MKQPQHIQIVFEKHSTQEKRDCRTRLYATVVVARFLLRRGQVFRGHDESEDLSDRGNFLELLQYLANHNEDIKKVVLENTPKNHKLTHHDIQRDVVNAAACETSNAIIKEMGEAFFSILADESCDISNKEQMALVLRYVNMKGIVIERFIAIAHVSSTISLSLKEAIESLFARHGLSL</sequence>
<keyword evidence="2" id="KW-1185">Reference proteome</keyword>
<gene>
    <name evidence="1" type="ORF">RHMOL_Rhmol06G0132700</name>
</gene>
<organism evidence="1 2">
    <name type="scientific">Rhododendron molle</name>
    <name type="common">Chinese azalea</name>
    <name type="synonym">Azalea mollis</name>
    <dbReference type="NCBI Taxonomy" id="49168"/>
    <lineage>
        <taxon>Eukaryota</taxon>
        <taxon>Viridiplantae</taxon>
        <taxon>Streptophyta</taxon>
        <taxon>Embryophyta</taxon>
        <taxon>Tracheophyta</taxon>
        <taxon>Spermatophyta</taxon>
        <taxon>Magnoliopsida</taxon>
        <taxon>eudicotyledons</taxon>
        <taxon>Gunneridae</taxon>
        <taxon>Pentapetalae</taxon>
        <taxon>asterids</taxon>
        <taxon>Ericales</taxon>
        <taxon>Ericaceae</taxon>
        <taxon>Ericoideae</taxon>
        <taxon>Rhodoreae</taxon>
        <taxon>Rhododendron</taxon>
    </lineage>
</organism>
<proteinExistence type="predicted"/>
<dbReference type="Proteomes" id="UP001062846">
    <property type="component" value="Chromosome 6"/>
</dbReference>
<accession>A0ACC0ND83</accession>
<protein>
    <submittedName>
        <fullName evidence="1">Uncharacterized protein</fullName>
    </submittedName>
</protein>
<name>A0ACC0ND83_RHOML</name>